<evidence type="ECO:0000259" key="13">
    <source>
        <dbReference type="Pfam" id="PF17900"/>
    </source>
</evidence>
<evidence type="ECO:0000256" key="3">
    <source>
        <dbReference type="ARBA" id="ARBA00022723"/>
    </source>
</evidence>
<accession>G8BRS4</accession>
<dbReference type="Gene3D" id="1.10.390.10">
    <property type="entry name" value="Neutral Protease Domain 2"/>
    <property type="match status" value="1"/>
</dbReference>
<organism evidence="14 15">
    <name type="scientific">Tetrapisispora phaffii (strain ATCC 24235 / CBS 4417 / NBRC 1672 / NRRL Y-8282 / UCD 70-5)</name>
    <name type="common">Yeast</name>
    <name type="synonym">Fabospora phaffii</name>
    <dbReference type="NCBI Taxonomy" id="1071381"/>
    <lineage>
        <taxon>Eukaryota</taxon>
        <taxon>Fungi</taxon>
        <taxon>Dikarya</taxon>
        <taxon>Ascomycota</taxon>
        <taxon>Saccharomycotina</taxon>
        <taxon>Saccharomycetes</taxon>
        <taxon>Saccharomycetales</taxon>
        <taxon>Saccharomycetaceae</taxon>
        <taxon>Tetrapisispora</taxon>
    </lineage>
</organism>
<dbReference type="GO" id="GO:0008270">
    <property type="term" value="F:zinc ion binding"/>
    <property type="evidence" value="ECO:0007669"/>
    <property type="project" value="UniProtKB-UniRule"/>
</dbReference>
<feature type="site" description="Transition state stabilizer" evidence="9">
    <location>
        <position position="430"/>
    </location>
</feature>
<keyword evidence="2 10" id="KW-0645">Protease</keyword>
<evidence type="ECO:0000256" key="2">
    <source>
        <dbReference type="ARBA" id="ARBA00022670"/>
    </source>
</evidence>
<keyword evidence="6 10" id="KW-0482">Metalloprotease</keyword>
<name>G8BRS4_TETPH</name>
<dbReference type="PANTHER" id="PTHR11533">
    <property type="entry name" value="PROTEASE M1 ZINC METALLOPROTEASE"/>
    <property type="match status" value="1"/>
</dbReference>
<comment type="similarity">
    <text evidence="1 10">Belongs to the peptidase M1 family.</text>
</comment>
<dbReference type="Gene3D" id="2.60.40.1730">
    <property type="entry name" value="tricorn interacting facor f3 domain"/>
    <property type="match status" value="1"/>
</dbReference>
<feature type="domain" description="Peptidase M1 membrane alanine aminopeptidase" evidence="11">
    <location>
        <begin position="263"/>
        <end position="492"/>
    </location>
</feature>
<dbReference type="STRING" id="1071381.G8BRS4"/>
<dbReference type="GO" id="GO:1990593">
    <property type="term" value="F:nascent polypeptide-associated complex binding"/>
    <property type="evidence" value="ECO:0007669"/>
    <property type="project" value="EnsemblFungi"/>
</dbReference>
<dbReference type="GO" id="GO:0042254">
    <property type="term" value="P:ribosome biogenesis"/>
    <property type="evidence" value="ECO:0007669"/>
    <property type="project" value="EnsemblFungi"/>
</dbReference>
<evidence type="ECO:0000256" key="5">
    <source>
        <dbReference type="ARBA" id="ARBA00022833"/>
    </source>
</evidence>
<dbReference type="GO" id="GO:0043171">
    <property type="term" value="P:peptide catabolic process"/>
    <property type="evidence" value="ECO:0007669"/>
    <property type="project" value="TreeGrafter"/>
</dbReference>
<dbReference type="InterPro" id="IPR042097">
    <property type="entry name" value="Aminopeptidase_N-like_N_sf"/>
</dbReference>
<dbReference type="InterPro" id="IPR014782">
    <property type="entry name" value="Peptidase_M1_dom"/>
</dbReference>
<dbReference type="MEROPS" id="M01.017"/>
<dbReference type="CDD" id="cd09601">
    <property type="entry name" value="M1_APN-Q_like"/>
    <property type="match status" value="1"/>
</dbReference>
<evidence type="ECO:0000313" key="15">
    <source>
        <dbReference type="Proteomes" id="UP000005666"/>
    </source>
</evidence>
<keyword evidence="4 10" id="KW-0378">Hydrolase</keyword>
<keyword evidence="10" id="KW-0031">Aminopeptidase</keyword>
<evidence type="ECO:0000256" key="8">
    <source>
        <dbReference type="PIRSR" id="PIRSR634016-3"/>
    </source>
</evidence>
<evidence type="ECO:0000259" key="11">
    <source>
        <dbReference type="Pfam" id="PF01433"/>
    </source>
</evidence>
<dbReference type="HOGENOM" id="CLU_003705_3_0_1"/>
<feature type="binding site" evidence="8">
    <location>
        <position position="359"/>
    </location>
    <ligand>
        <name>Zn(2+)</name>
        <dbReference type="ChEBI" id="CHEBI:29105"/>
        <note>catalytic</note>
    </ligand>
</feature>
<feature type="domain" description="ERAP1-like C-terminal" evidence="12">
    <location>
        <begin position="568"/>
        <end position="855"/>
    </location>
</feature>
<sequence>MSVQAITNGMSLLTLDNPVLPSHYEIKLNLEPNSVTAKSSIKITMSKNDKMVASAKEDLKQFRLHSKDLKIANAFIVDEDSNKKLLLKWKEDVNTNLLTLNSEEAIPFKDNHFFLHIEYDATVKIIKTHEDKTYGIFKTNFMKQSSESSIADNVIISTHCQPSYAKTIFPCVDEPSIKTSFQLTLETPSQFKTISNTGIKSEEKLKSGRTVTTFKTTPLMSTSVFGFAAGDFDFIKSEVEMPISKKKIPLCVYAPDNIDFTVFTLDTIQKYLPLLENYFNKEYPLDKLDFVLLPFLSDMAMENFGMVSILMNHLTLPPQALANDNIREQCQQLIVHELVHQWFGNFITYESWEYLWFNESFATWLASVLLTETGDSPSYWTSNAYLQQHMYITMENEISNPSILSIIEQSKRSMNSEIIETSDVFNAHSYAKGIAILRSLQLTIGDELLKKGIQTFINDEKNHTHSIKPMDMWTQVGSTLKSANIANYFASWSRLQGVPIVHVEVETDGNNEISYKLTQHRYYHGEQDEIEDIPYHIPLFILNEDGSEDRNNVLFTDRTLIINGKKDLVLLNHNGQGYYKVSYESETLYDSICKQLLANKLNGVDLFTIMKDIKSFIGDEKYQKPIHFDGLFKILRTLCSPEIQLDETSVYWYGLNVGLDIIQKIDRYERTFKNVSMDKISQTLTSEIFIPFMNKIDWPKDFSKIKENVSTEQLECMSQIMFLNRQHGTIIKKCDTYFQKMLNGPKQCIPIELVNSILTVYCSNMTSLKQWKKLINVMDETSESNKEILQHLIENSDNLNKYEINFQFIKNSILENIGFTSKEELMERNLRYINEHIGSMNIEYILIGINYNSNGGDGDANEKNIKSIEEWYLTNLPNWIKIGMKLKNTIKNISLIVFQIVNNKKSFVDKLTRFKGNSLGIDFISYYSLATAEINSQKLIIEDLNKVL</sequence>
<evidence type="ECO:0000259" key="12">
    <source>
        <dbReference type="Pfam" id="PF11838"/>
    </source>
</evidence>
<dbReference type="Gene3D" id="2.60.40.1910">
    <property type="match status" value="1"/>
</dbReference>
<dbReference type="SUPFAM" id="SSF55486">
    <property type="entry name" value="Metalloproteases ('zincins'), catalytic domain"/>
    <property type="match status" value="1"/>
</dbReference>
<protein>
    <recommendedName>
        <fullName evidence="10">Aminopeptidase</fullName>
        <ecNumber evidence="10">3.4.11.-</ecNumber>
    </recommendedName>
</protein>
<dbReference type="InterPro" id="IPR034016">
    <property type="entry name" value="M1_APN-typ"/>
</dbReference>
<dbReference type="RefSeq" id="XP_003684884.1">
    <property type="nucleotide sequence ID" value="XM_003684836.1"/>
</dbReference>
<reference evidence="14 15" key="1">
    <citation type="journal article" date="2011" name="Proc. Natl. Acad. Sci. U.S.A.">
        <title>Evolutionary erosion of yeast sex chromosomes by mating-type switching accidents.</title>
        <authorList>
            <person name="Gordon J.L."/>
            <person name="Armisen D."/>
            <person name="Proux-Wera E."/>
            <person name="Oheigeartaigh S.S."/>
            <person name="Byrne K.P."/>
            <person name="Wolfe K.H."/>
        </authorList>
    </citation>
    <scope>NUCLEOTIDE SEQUENCE [LARGE SCALE GENOMIC DNA]</scope>
    <source>
        <strain evidence="15">ATCC 24235 / CBS 4417 / NBRC 1672 / NRRL Y-8282 / UCD 70-5</strain>
    </source>
</reference>
<dbReference type="EMBL" id="HE612858">
    <property type="protein sequence ID" value="CCE62450.1"/>
    <property type="molecule type" value="Genomic_DNA"/>
</dbReference>
<feature type="binding site" evidence="8">
    <location>
        <position position="336"/>
    </location>
    <ligand>
        <name>Zn(2+)</name>
        <dbReference type="ChEBI" id="CHEBI:29105"/>
        <note>catalytic</note>
    </ligand>
</feature>
<feature type="binding site" evidence="8">
    <location>
        <position position="340"/>
    </location>
    <ligand>
        <name>Zn(2+)</name>
        <dbReference type="ChEBI" id="CHEBI:29105"/>
        <note>catalytic</note>
    </ligand>
</feature>
<dbReference type="Pfam" id="PF01433">
    <property type="entry name" value="Peptidase_M1"/>
    <property type="match status" value="1"/>
</dbReference>
<dbReference type="AlphaFoldDB" id="G8BRS4"/>
<dbReference type="OMA" id="DMAMENF"/>
<comment type="cofactor">
    <cofactor evidence="8 10">
        <name>Zn(2+)</name>
        <dbReference type="ChEBI" id="CHEBI:29105"/>
    </cofactor>
    <text evidence="8 10">Binds 1 zinc ion per subunit.</text>
</comment>
<gene>
    <name evidence="14" type="primary">TPHA0C02970</name>
    <name evidence="14" type="ordered locus">TPHA_0C02970</name>
</gene>
<evidence type="ECO:0000256" key="10">
    <source>
        <dbReference type="RuleBase" id="RU364040"/>
    </source>
</evidence>
<dbReference type="InterPro" id="IPR024571">
    <property type="entry name" value="ERAP1-like_C_dom"/>
</dbReference>
<dbReference type="PANTHER" id="PTHR11533:SF299">
    <property type="entry name" value="AMINOPEPTIDASE"/>
    <property type="match status" value="1"/>
</dbReference>
<dbReference type="Pfam" id="PF17900">
    <property type="entry name" value="Peptidase_M1_N"/>
    <property type="match status" value="1"/>
</dbReference>
<keyword evidence="15" id="KW-1185">Reference proteome</keyword>
<evidence type="ECO:0000256" key="4">
    <source>
        <dbReference type="ARBA" id="ARBA00022801"/>
    </source>
</evidence>
<evidence type="ECO:0000256" key="9">
    <source>
        <dbReference type="PIRSR" id="PIRSR634016-4"/>
    </source>
</evidence>
<evidence type="ECO:0000256" key="6">
    <source>
        <dbReference type="ARBA" id="ARBA00023049"/>
    </source>
</evidence>
<dbReference type="Pfam" id="PF11838">
    <property type="entry name" value="ERAP1_C"/>
    <property type="match status" value="1"/>
</dbReference>
<dbReference type="PRINTS" id="PR00756">
    <property type="entry name" value="ALADIPTASE"/>
</dbReference>
<dbReference type="InterPro" id="IPR001930">
    <property type="entry name" value="Peptidase_M1"/>
</dbReference>
<feature type="active site" description="Proton acceptor" evidence="7">
    <location>
        <position position="337"/>
    </location>
</feature>
<dbReference type="GO" id="GO:0016020">
    <property type="term" value="C:membrane"/>
    <property type="evidence" value="ECO:0007669"/>
    <property type="project" value="TreeGrafter"/>
</dbReference>
<dbReference type="InterPro" id="IPR050344">
    <property type="entry name" value="Peptidase_M1_aminopeptidases"/>
</dbReference>
<dbReference type="GO" id="GO:0070006">
    <property type="term" value="F:metalloaminopeptidase activity"/>
    <property type="evidence" value="ECO:0007669"/>
    <property type="project" value="TreeGrafter"/>
</dbReference>
<keyword evidence="5 8" id="KW-0862">Zinc</keyword>
<dbReference type="GO" id="GO:0006508">
    <property type="term" value="P:proteolysis"/>
    <property type="evidence" value="ECO:0007669"/>
    <property type="project" value="UniProtKB-KW"/>
</dbReference>
<dbReference type="GO" id="GO:2000765">
    <property type="term" value="P:regulation of cytoplasmic translation"/>
    <property type="evidence" value="ECO:0007669"/>
    <property type="project" value="EnsemblFungi"/>
</dbReference>
<dbReference type="EC" id="3.4.11.-" evidence="10"/>
<dbReference type="GO" id="GO:0042277">
    <property type="term" value="F:peptide binding"/>
    <property type="evidence" value="ECO:0007669"/>
    <property type="project" value="TreeGrafter"/>
</dbReference>
<dbReference type="GO" id="GO:0005854">
    <property type="term" value="C:nascent polypeptide-associated complex"/>
    <property type="evidence" value="ECO:0007669"/>
    <property type="project" value="EnsemblFungi"/>
</dbReference>
<dbReference type="Proteomes" id="UP000005666">
    <property type="component" value="Chromosome 3"/>
</dbReference>
<feature type="domain" description="Aminopeptidase N-like N-terminal" evidence="13">
    <location>
        <begin position="21"/>
        <end position="223"/>
    </location>
</feature>
<dbReference type="OrthoDB" id="10031169at2759"/>
<dbReference type="InterPro" id="IPR027268">
    <property type="entry name" value="Peptidase_M4/M1_CTD_sf"/>
</dbReference>
<evidence type="ECO:0000256" key="7">
    <source>
        <dbReference type="PIRSR" id="PIRSR634016-1"/>
    </source>
</evidence>
<dbReference type="SUPFAM" id="SSF63737">
    <property type="entry name" value="Leukotriene A4 hydrolase N-terminal domain"/>
    <property type="match status" value="1"/>
</dbReference>
<evidence type="ECO:0000313" key="14">
    <source>
        <dbReference type="EMBL" id="CCE62450.1"/>
    </source>
</evidence>
<keyword evidence="3 8" id="KW-0479">Metal-binding</keyword>
<evidence type="ECO:0000256" key="1">
    <source>
        <dbReference type="ARBA" id="ARBA00010136"/>
    </source>
</evidence>
<dbReference type="InterPro" id="IPR045357">
    <property type="entry name" value="Aminopeptidase_N-like_N"/>
</dbReference>
<proteinExistence type="inferred from homology"/>
<dbReference type="eggNOG" id="KOG1046">
    <property type="taxonomic scope" value="Eukaryota"/>
</dbReference>
<dbReference type="KEGG" id="tpf:TPHA_0C02970"/>
<dbReference type="GeneID" id="11533968"/>